<evidence type="ECO:0000256" key="1">
    <source>
        <dbReference type="SAM" id="MobiDB-lite"/>
    </source>
</evidence>
<dbReference type="InterPro" id="IPR009057">
    <property type="entry name" value="Homeodomain-like_sf"/>
</dbReference>
<organism evidence="3 4">
    <name type="scientific">Coemansia javaensis</name>
    <dbReference type="NCBI Taxonomy" id="2761396"/>
    <lineage>
        <taxon>Eukaryota</taxon>
        <taxon>Fungi</taxon>
        <taxon>Fungi incertae sedis</taxon>
        <taxon>Zoopagomycota</taxon>
        <taxon>Kickxellomycotina</taxon>
        <taxon>Kickxellomycetes</taxon>
        <taxon>Kickxellales</taxon>
        <taxon>Kickxellaceae</taxon>
        <taxon>Coemansia</taxon>
    </lineage>
</organism>
<dbReference type="OrthoDB" id="2143914at2759"/>
<dbReference type="Pfam" id="PF00249">
    <property type="entry name" value="Myb_DNA-binding"/>
    <property type="match status" value="1"/>
</dbReference>
<dbReference type="InterPro" id="IPR001005">
    <property type="entry name" value="SANT/Myb"/>
</dbReference>
<comment type="caution">
    <text evidence="3">The sequence shown here is derived from an EMBL/GenBank/DDBJ whole genome shotgun (WGS) entry which is preliminary data.</text>
</comment>
<accession>A0A9W8H4D3</accession>
<feature type="compositionally biased region" description="Polar residues" evidence="1">
    <location>
        <begin position="236"/>
        <end position="251"/>
    </location>
</feature>
<gene>
    <name evidence="3" type="ORF">H4R18_004399</name>
</gene>
<dbReference type="SMART" id="SM00717">
    <property type="entry name" value="SANT"/>
    <property type="match status" value="1"/>
</dbReference>
<dbReference type="Proteomes" id="UP001140217">
    <property type="component" value="Unassembled WGS sequence"/>
</dbReference>
<evidence type="ECO:0000313" key="4">
    <source>
        <dbReference type="Proteomes" id="UP001140217"/>
    </source>
</evidence>
<evidence type="ECO:0000313" key="3">
    <source>
        <dbReference type="EMBL" id="KAJ2778776.1"/>
    </source>
</evidence>
<dbReference type="SUPFAM" id="SSF46689">
    <property type="entry name" value="Homeodomain-like"/>
    <property type="match status" value="1"/>
</dbReference>
<dbReference type="AlphaFoldDB" id="A0A9W8H4D3"/>
<feature type="region of interest" description="Disordered" evidence="1">
    <location>
        <begin position="230"/>
        <end position="273"/>
    </location>
</feature>
<dbReference type="CDD" id="cd00167">
    <property type="entry name" value="SANT"/>
    <property type="match status" value="1"/>
</dbReference>
<sequence length="585" mass="66100">MLRVLGIGPARRAGAVFAQRRFMAAAAAEIQVLADRASECLKKTRAVPWYTMAKEHMVPTRHLSRAFEEGTAVRRHWEFQAAQITALADHLYSEELGRADWGAVAREAEMALVDCLCLFDPGASRIQPRSKPAVGDWTPKELHALHSVVVNNFADMGTSEWQLVGVYMNIEGRDCRSMFGLIMNPCMREDVFEAVRDCLAKLPGWDDVQARLPIFGSAQSLQTAYYKYRHRRDQSASRGNQDSRETASPTKGRSPGPWPDPGASGIPVQPPPYAATVDQEVRRQLQQGGKVDWARVGSVVGESQLRCLEACRVDESKAGWTYHPDTFSELEASRVKRFVSMNYPRGTEPNARALSNFLWIHESDCASMLDLLRGRIVWDNYAANRIVNLRDRGVPLGRIASLISPVLTAKGMEKFLRDKLGPEKPRDMTAEEMDTVSAIVKEYHQKLAPNELCTKVRESVGDCDWTKVLGYINKCAGRLSKRDAIWLRDADADEMVRKILAGKTRIPNLAAALDVSKGALNVYLKAHERKMFPREWTLEEKEKALEYFEKFTGAIDWDHMSRHIGKKTPRQCRTMYKELRRMGLF</sequence>
<feature type="domain" description="Myb-like" evidence="2">
    <location>
        <begin position="536"/>
        <end position="580"/>
    </location>
</feature>
<dbReference type="Gene3D" id="1.10.10.60">
    <property type="entry name" value="Homeodomain-like"/>
    <property type="match status" value="1"/>
</dbReference>
<keyword evidence="4" id="KW-1185">Reference proteome</keyword>
<reference evidence="3" key="1">
    <citation type="submission" date="2022-07" db="EMBL/GenBank/DDBJ databases">
        <title>Phylogenomic reconstructions and comparative analyses of Kickxellomycotina fungi.</title>
        <authorList>
            <person name="Reynolds N.K."/>
            <person name="Stajich J.E."/>
            <person name="Barry K."/>
            <person name="Grigoriev I.V."/>
            <person name="Crous P."/>
            <person name="Smith M.E."/>
        </authorList>
    </citation>
    <scope>NUCLEOTIDE SEQUENCE</scope>
    <source>
        <strain evidence="3">NBRC 105414</strain>
    </source>
</reference>
<proteinExistence type="predicted"/>
<protein>
    <recommendedName>
        <fullName evidence="2">Myb-like domain-containing protein</fullName>
    </recommendedName>
</protein>
<name>A0A9W8H4D3_9FUNG</name>
<dbReference type="EMBL" id="JANBUL010000211">
    <property type="protein sequence ID" value="KAJ2778776.1"/>
    <property type="molecule type" value="Genomic_DNA"/>
</dbReference>
<evidence type="ECO:0000259" key="2">
    <source>
        <dbReference type="PROSITE" id="PS50090"/>
    </source>
</evidence>
<dbReference type="PROSITE" id="PS50090">
    <property type="entry name" value="MYB_LIKE"/>
    <property type="match status" value="1"/>
</dbReference>